<dbReference type="GO" id="GO:0005524">
    <property type="term" value="F:ATP binding"/>
    <property type="evidence" value="ECO:0007669"/>
    <property type="project" value="InterPro"/>
</dbReference>
<keyword evidence="5" id="KW-1185">Reference proteome</keyword>
<evidence type="ECO:0000259" key="2">
    <source>
        <dbReference type="Pfam" id="PF00005"/>
    </source>
</evidence>
<organism evidence="4 5">
    <name type="scientific">Desulfosarcina alkanivorans</name>
    <dbReference type="NCBI Taxonomy" id="571177"/>
    <lineage>
        <taxon>Bacteria</taxon>
        <taxon>Pseudomonadati</taxon>
        <taxon>Thermodesulfobacteriota</taxon>
        <taxon>Desulfobacteria</taxon>
        <taxon>Desulfobacterales</taxon>
        <taxon>Desulfosarcinaceae</taxon>
        <taxon>Desulfosarcina</taxon>
    </lineage>
</organism>
<dbReference type="InterPro" id="IPR050093">
    <property type="entry name" value="ABC_SmlMolc_Importer"/>
</dbReference>
<evidence type="ECO:0000256" key="1">
    <source>
        <dbReference type="ARBA" id="ARBA00022448"/>
    </source>
</evidence>
<accession>A0A5K7YL34</accession>
<evidence type="ECO:0008006" key="6">
    <source>
        <dbReference type="Google" id="ProtNLM"/>
    </source>
</evidence>
<evidence type="ECO:0000259" key="3">
    <source>
        <dbReference type="Pfam" id="PF08402"/>
    </source>
</evidence>
<dbReference type="InterPro" id="IPR013611">
    <property type="entry name" value="Transp-assoc_OB_typ2"/>
</dbReference>
<dbReference type="InterPro" id="IPR008995">
    <property type="entry name" value="Mo/tungstate-bd_C_term_dom"/>
</dbReference>
<feature type="domain" description="ABC transporter" evidence="2">
    <location>
        <begin position="3"/>
        <end position="45"/>
    </location>
</feature>
<dbReference type="SUPFAM" id="SSF52540">
    <property type="entry name" value="P-loop containing nucleoside triphosphate hydrolases"/>
    <property type="match status" value="1"/>
</dbReference>
<dbReference type="Pfam" id="PF00005">
    <property type="entry name" value="ABC_tran"/>
    <property type="match status" value="1"/>
</dbReference>
<protein>
    <recommendedName>
        <fullName evidence="6">ABC transporter domain-containing protein</fullName>
    </recommendedName>
</protein>
<keyword evidence="1" id="KW-0813">Transport</keyword>
<dbReference type="Gene3D" id="3.40.50.300">
    <property type="entry name" value="P-loop containing nucleotide triphosphate hydrolases"/>
    <property type="match status" value="1"/>
</dbReference>
<dbReference type="Proteomes" id="UP000427906">
    <property type="component" value="Chromosome"/>
</dbReference>
<dbReference type="GO" id="GO:0022857">
    <property type="term" value="F:transmembrane transporter activity"/>
    <property type="evidence" value="ECO:0007669"/>
    <property type="project" value="InterPro"/>
</dbReference>
<feature type="domain" description="Transport-associated OB type 2" evidence="3">
    <location>
        <begin position="157"/>
        <end position="226"/>
    </location>
</feature>
<name>A0A5K7YL34_9BACT</name>
<dbReference type="InterPro" id="IPR027417">
    <property type="entry name" value="P-loop_NTPase"/>
</dbReference>
<dbReference type="GO" id="GO:0043190">
    <property type="term" value="C:ATP-binding cassette (ABC) transporter complex"/>
    <property type="evidence" value="ECO:0007669"/>
    <property type="project" value="InterPro"/>
</dbReference>
<dbReference type="InterPro" id="IPR003439">
    <property type="entry name" value="ABC_transporter-like_ATP-bd"/>
</dbReference>
<dbReference type="AlphaFoldDB" id="A0A5K7YL34"/>
<dbReference type="PANTHER" id="PTHR42781:SF9">
    <property type="entry name" value="AMINO ACID ABC TRANSPORTER, ATP-BINDING PROTEIN-RELATED"/>
    <property type="match status" value="1"/>
</dbReference>
<dbReference type="PANTHER" id="PTHR42781">
    <property type="entry name" value="SPERMIDINE/PUTRESCINE IMPORT ATP-BINDING PROTEIN POTA"/>
    <property type="match status" value="1"/>
</dbReference>
<dbReference type="GO" id="GO:0016887">
    <property type="term" value="F:ATP hydrolysis activity"/>
    <property type="evidence" value="ECO:0007669"/>
    <property type="project" value="InterPro"/>
</dbReference>
<gene>
    <name evidence="4" type="ORF">DSCA_38560</name>
</gene>
<evidence type="ECO:0000313" key="4">
    <source>
        <dbReference type="EMBL" id="BBO69926.1"/>
    </source>
</evidence>
<dbReference type="EMBL" id="AP021874">
    <property type="protein sequence ID" value="BBO69926.1"/>
    <property type="molecule type" value="Genomic_DNA"/>
</dbReference>
<evidence type="ECO:0000313" key="5">
    <source>
        <dbReference type="Proteomes" id="UP000427906"/>
    </source>
</evidence>
<dbReference type="SUPFAM" id="SSF50331">
    <property type="entry name" value="MOP-like"/>
    <property type="match status" value="1"/>
</dbReference>
<sequence length="234" mass="25921">MLELVGLENDAKKYPHELSGGQQQRVALARALAPNPELLLLDEPFSNLDVALRERLCIDVRNILKDIGISALLVTHNQHEAFAMADIIGVMREGALEQWDTAYNLYHRPKSQYVADFVGEGVLVQGQVTSADEVQTSLGTLKGRFSYPCRNGCPADVLIRPDDIIHDDSSPFKAKVIRKRFRGANILYSLQLQSDEEVLALVSSHHNHSIGQKIGIRPQVDEIILFEAGMAVNG</sequence>
<dbReference type="Pfam" id="PF08402">
    <property type="entry name" value="TOBE_2"/>
    <property type="match status" value="1"/>
</dbReference>
<reference evidence="4 5" key="1">
    <citation type="submission" date="2019-11" db="EMBL/GenBank/DDBJ databases">
        <title>Comparative genomics of hydrocarbon-degrading Desulfosarcina strains.</title>
        <authorList>
            <person name="Watanabe M."/>
            <person name="Kojima H."/>
            <person name="Fukui M."/>
        </authorList>
    </citation>
    <scope>NUCLEOTIDE SEQUENCE [LARGE SCALE GENOMIC DNA]</scope>
    <source>
        <strain evidence="4 5">PL12</strain>
    </source>
</reference>
<dbReference type="KEGG" id="dalk:DSCA_38560"/>
<proteinExistence type="predicted"/>